<keyword evidence="5 19" id="KW-1003">Cell membrane</keyword>
<dbReference type="PROSITE" id="PS51007">
    <property type="entry name" value="CYTC"/>
    <property type="match status" value="2"/>
</dbReference>
<accession>A0A1G9WIA4</accession>
<evidence type="ECO:0000256" key="15">
    <source>
        <dbReference type="ARBA" id="ARBA00023002"/>
    </source>
</evidence>
<comment type="cofactor">
    <cofactor evidence="19 21">
        <name>heme c</name>
        <dbReference type="ChEBI" id="CHEBI:61717"/>
    </cofactor>
    <text evidence="19 21">Binds 2 heme C groups per subunit.</text>
</comment>
<dbReference type="SUPFAM" id="SSF46626">
    <property type="entry name" value="Cytochrome c"/>
    <property type="match status" value="2"/>
</dbReference>
<dbReference type="GO" id="GO:0020037">
    <property type="term" value="F:heme binding"/>
    <property type="evidence" value="ECO:0007669"/>
    <property type="project" value="InterPro"/>
</dbReference>
<dbReference type="PANTHER" id="PTHR33751:SF1">
    <property type="entry name" value="CBB3-TYPE CYTOCHROME C OXIDASE SUBUNIT FIXP"/>
    <property type="match status" value="1"/>
</dbReference>
<keyword evidence="15 19" id="KW-0560">Oxidoreductase</keyword>
<evidence type="ECO:0000313" key="25">
    <source>
        <dbReference type="EMBL" id="SDM84268.1"/>
    </source>
</evidence>
<dbReference type="RefSeq" id="WP_091771833.1">
    <property type="nucleotide sequence ID" value="NZ_FNHG01000025.1"/>
</dbReference>
<feature type="binding site" description="covalent" evidence="21">
    <location>
        <position position="228"/>
    </location>
    <ligand>
        <name>heme c</name>
        <dbReference type="ChEBI" id="CHEBI:61717"/>
        <label>2</label>
    </ligand>
</feature>
<keyword evidence="8 19" id="KW-0679">Respiratory chain</keyword>
<keyword evidence="14 23" id="KW-1133">Transmembrane helix</keyword>
<dbReference type="Proteomes" id="UP000199759">
    <property type="component" value="Unassembled WGS sequence"/>
</dbReference>
<evidence type="ECO:0000256" key="17">
    <source>
        <dbReference type="ARBA" id="ARBA00023065"/>
    </source>
</evidence>
<dbReference type="Gene3D" id="6.10.280.130">
    <property type="match status" value="1"/>
</dbReference>
<dbReference type="PANTHER" id="PTHR33751">
    <property type="entry name" value="CBB3-TYPE CYTOCHROME C OXIDASE SUBUNIT FIXP"/>
    <property type="match status" value="1"/>
</dbReference>
<dbReference type="STRING" id="144026.SAMN04488568_12522"/>
<comment type="pathway">
    <text evidence="2 19">Energy metabolism; oxidative phosphorylation.</text>
</comment>
<keyword evidence="7 19" id="KW-0349">Heme</keyword>
<evidence type="ECO:0000256" key="21">
    <source>
        <dbReference type="PIRSR" id="PIRSR000006-2"/>
    </source>
</evidence>
<evidence type="ECO:0000256" key="8">
    <source>
        <dbReference type="ARBA" id="ARBA00022660"/>
    </source>
</evidence>
<dbReference type="GO" id="GO:0005506">
    <property type="term" value="F:iron ion binding"/>
    <property type="evidence" value="ECO:0007669"/>
    <property type="project" value="InterPro"/>
</dbReference>
<dbReference type="OrthoDB" id="9811281at2"/>
<evidence type="ECO:0000256" key="9">
    <source>
        <dbReference type="ARBA" id="ARBA00022692"/>
    </source>
</evidence>
<reference evidence="25 26" key="1">
    <citation type="submission" date="2016-10" db="EMBL/GenBank/DDBJ databases">
        <authorList>
            <person name="de Groot N.N."/>
        </authorList>
    </citation>
    <scope>NUCLEOTIDE SEQUENCE [LARGE SCALE GENOMIC DNA]</scope>
    <source>
        <strain evidence="25 26">DSM 16077</strain>
    </source>
</reference>
<dbReference type="InterPro" id="IPR004678">
    <property type="entry name" value="Cyt_c_oxidase_cbb3_su3"/>
</dbReference>
<dbReference type="PIRSF" id="PIRSF000006">
    <property type="entry name" value="Cbb3-Cox_fixP"/>
    <property type="match status" value="1"/>
</dbReference>
<feature type="region of interest" description="Disordered" evidence="22">
    <location>
        <begin position="1"/>
        <end position="25"/>
    </location>
</feature>
<dbReference type="Pfam" id="PF13442">
    <property type="entry name" value="Cytochrome_CBB3"/>
    <property type="match status" value="2"/>
</dbReference>
<keyword evidence="11" id="KW-0677">Repeat</keyword>
<evidence type="ECO:0000256" key="18">
    <source>
        <dbReference type="ARBA" id="ARBA00023136"/>
    </source>
</evidence>
<evidence type="ECO:0000256" key="13">
    <source>
        <dbReference type="ARBA" id="ARBA00022982"/>
    </source>
</evidence>
<name>A0A1G9WIA4_9PROT</name>
<evidence type="ECO:0000256" key="19">
    <source>
        <dbReference type="PIRNR" id="PIRNR000006"/>
    </source>
</evidence>
<dbReference type="InterPro" id="IPR009056">
    <property type="entry name" value="Cyt_c-like_dom"/>
</dbReference>
<dbReference type="UniPathway" id="UPA00705"/>
<dbReference type="GO" id="GO:0005886">
    <property type="term" value="C:plasma membrane"/>
    <property type="evidence" value="ECO:0007669"/>
    <property type="project" value="UniProtKB-SubCell"/>
</dbReference>
<evidence type="ECO:0000256" key="3">
    <source>
        <dbReference type="ARBA" id="ARBA00006113"/>
    </source>
</evidence>
<dbReference type="GO" id="GO:0006119">
    <property type="term" value="P:oxidative phosphorylation"/>
    <property type="evidence" value="ECO:0007669"/>
    <property type="project" value="UniProtKB-UniPathway"/>
</dbReference>
<evidence type="ECO:0000256" key="23">
    <source>
        <dbReference type="SAM" id="Phobius"/>
    </source>
</evidence>
<feature type="binding site" description="axial binding residue" evidence="20">
    <location>
        <position position="136"/>
    </location>
    <ligand>
        <name>heme c</name>
        <dbReference type="ChEBI" id="CHEBI:61717"/>
        <label>1</label>
    </ligand>
    <ligandPart>
        <name>Fe</name>
        <dbReference type="ChEBI" id="CHEBI:18248"/>
    </ligandPart>
</feature>
<keyword evidence="9 23" id="KW-0812">Transmembrane</keyword>
<keyword evidence="17 19" id="KW-0406">Ion transport</keyword>
<evidence type="ECO:0000256" key="6">
    <source>
        <dbReference type="ARBA" id="ARBA00022519"/>
    </source>
</evidence>
<protein>
    <recommendedName>
        <fullName evidence="19">Cbb3-type cytochrome c oxidase subunit</fullName>
    </recommendedName>
</protein>
<evidence type="ECO:0000256" key="7">
    <source>
        <dbReference type="ARBA" id="ARBA00022617"/>
    </source>
</evidence>
<dbReference type="InterPro" id="IPR008168">
    <property type="entry name" value="Cyt_C_IC"/>
</dbReference>
<dbReference type="Gene3D" id="1.10.760.10">
    <property type="entry name" value="Cytochrome c-like domain"/>
    <property type="match status" value="2"/>
</dbReference>
<dbReference type="InterPro" id="IPR038414">
    <property type="entry name" value="CcoP_N_sf"/>
</dbReference>
<evidence type="ECO:0000256" key="10">
    <source>
        <dbReference type="ARBA" id="ARBA00022723"/>
    </source>
</evidence>
<feature type="binding site" description="axial binding residue" evidence="20">
    <location>
        <position position="232"/>
    </location>
    <ligand>
        <name>heme c</name>
        <dbReference type="ChEBI" id="CHEBI:61717"/>
        <label>2</label>
    </ligand>
    <ligandPart>
        <name>Fe</name>
        <dbReference type="ChEBI" id="CHEBI:18248"/>
    </ligandPart>
</feature>
<keyword evidence="12 19" id="KW-0375">Hydrogen ion transport</keyword>
<evidence type="ECO:0000256" key="12">
    <source>
        <dbReference type="ARBA" id="ARBA00022781"/>
    </source>
</evidence>
<keyword evidence="6 19" id="KW-0997">Cell inner membrane</keyword>
<comment type="subcellular location">
    <subcellularLocation>
        <location evidence="1 19">Cell inner membrane</location>
    </subcellularLocation>
</comment>
<evidence type="ECO:0000256" key="16">
    <source>
        <dbReference type="ARBA" id="ARBA00023004"/>
    </source>
</evidence>
<dbReference type="InterPro" id="IPR032858">
    <property type="entry name" value="CcoP_N"/>
</dbReference>
<evidence type="ECO:0000313" key="26">
    <source>
        <dbReference type="Proteomes" id="UP000199759"/>
    </source>
</evidence>
<feature type="binding site" description="covalent" evidence="21">
    <location>
        <position position="231"/>
    </location>
    <ligand>
        <name>heme c</name>
        <dbReference type="ChEBI" id="CHEBI:61717"/>
        <label>2</label>
    </ligand>
</feature>
<dbReference type="GO" id="GO:1902600">
    <property type="term" value="P:proton transmembrane transport"/>
    <property type="evidence" value="ECO:0007669"/>
    <property type="project" value="UniProtKB-KW"/>
</dbReference>
<feature type="domain" description="Cytochrome c" evidence="24">
    <location>
        <begin position="119"/>
        <end position="208"/>
    </location>
</feature>
<dbReference type="GO" id="GO:0016491">
    <property type="term" value="F:oxidoreductase activity"/>
    <property type="evidence" value="ECO:0007669"/>
    <property type="project" value="UniProtKB-KW"/>
</dbReference>
<comment type="similarity">
    <text evidence="3 19">Belongs to the CcoP / FixP family.</text>
</comment>
<dbReference type="InterPro" id="IPR050597">
    <property type="entry name" value="Cytochrome_c_Oxidase_Subunit"/>
</dbReference>
<dbReference type="InterPro" id="IPR036909">
    <property type="entry name" value="Cyt_c-like_dom_sf"/>
</dbReference>
<evidence type="ECO:0000259" key="24">
    <source>
        <dbReference type="PROSITE" id="PS51007"/>
    </source>
</evidence>
<organism evidence="25 26">
    <name type="scientific">Maricaulis salignorans</name>
    <dbReference type="NCBI Taxonomy" id="144026"/>
    <lineage>
        <taxon>Bacteria</taxon>
        <taxon>Pseudomonadati</taxon>
        <taxon>Pseudomonadota</taxon>
        <taxon>Alphaproteobacteria</taxon>
        <taxon>Maricaulales</taxon>
        <taxon>Maricaulaceae</taxon>
        <taxon>Maricaulis</taxon>
    </lineage>
</organism>
<dbReference type="AlphaFoldDB" id="A0A1G9WIA4"/>
<keyword evidence="26" id="KW-1185">Reference proteome</keyword>
<comment type="subunit">
    <text evidence="19">Component of the cbb3-type cytochrome c oxidase.</text>
</comment>
<feature type="binding site" description="covalent" evidence="21">
    <location>
        <position position="132"/>
    </location>
    <ligand>
        <name>heme c</name>
        <dbReference type="ChEBI" id="CHEBI:61717"/>
        <label>1</label>
    </ligand>
</feature>
<gene>
    <name evidence="25" type="ORF">SAMN04488568_12522</name>
</gene>
<evidence type="ECO:0000256" key="11">
    <source>
        <dbReference type="ARBA" id="ARBA00022737"/>
    </source>
</evidence>
<dbReference type="Pfam" id="PF14715">
    <property type="entry name" value="FixP_N"/>
    <property type="match status" value="1"/>
</dbReference>
<keyword evidence="18 19" id="KW-0472">Membrane</keyword>
<evidence type="ECO:0000256" key="5">
    <source>
        <dbReference type="ARBA" id="ARBA00022475"/>
    </source>
</evidence>
<evidence type="ECO:0000256" key="1">
    <source>
        <dbReference type="ARBA" id="ARBA00004533"/>
    </source>
</evidence>
<keyword evidence="4 19" id="KW-0813">Transport</keyword>
<dbReference type="EMBL" id="FNHG01000025">
    <property type="protein sequence ID" value="SDM84268.1"/>
    <property type="molecule type" value="Genomic_DNA"/>
</dbReference>
<sequence>MSDHEENRETDAHSGTETTGHEWDGIKELDTPLPRWWLYTFYACVVIGVVYMVFLPAIPALPGLSGSGSDHTRGLSNNSERANVAAAMLDLEASRAEGFERLRGTSIDAIEDDPDLLGFVRAAGDAAFGNYCSTCHGSGAQGFVGYPNLNDDVWLWGGSYDEIRNTIRYGVRSEHLDTHFSQMPAYGRDGLLTRSEIGDVADYVLSLSGQDRPADAIARGGATYASQCVSCHMADATGDRSQGAPNLIDQDWLYGGTREQVIATIYRGPYGVMPAWEGRLNDTTIDALAAYVYLLGGGEAAASSPTGQ</sequence>
<evidence type="ECO:0000256" key="2">
    <source>
        <dbReference type="ARBA" id="ARBA00004673"/>
    </source>
</evidence>
<keyword evidence="16 19" id="KW-0408">Iron</keyword>
<evidence type="ECO:0000256" key="20">
    <source>
        <dbReference type="PIRSR" id="PIRSR000006-1"/>
    </source>
</evidence>
<feature type="domain" description="Cytochrome c" evidence="24">
    <location>
        <begin position="215"/>
        <end position="296"/>
    </location>
</feature>
<feature type="binding site" description="axial binding residue" evidence="20">
    <location>
        <position position="183"/>
    </location>
    <ligand>
        <name>heme c</name>
        <dbReference type="ChEBI" id="CHEBI:61717"/>
        <label>2</label>
    </ligand>
    <ligandPart>
        <name>Fe</name>
        <dbReference type="ChEBI" id="CHEBI:18248"/>
    </ligandPart>
</feature>
<comment type="function">
    <text evidence="19">C-type cytochrome. Part of the cbb3-type cytochrome c oxidase complex.</text>
</comment>
<dbReference type="NCBIfam" id="TIGR00782">
    <property type="entry name" value="ccoP"/>
    <property type="match status" value="1"/>
</dbReference>
<keyword evidence="10 19" id="KW-0479">Metal-binding</keyword>
<feature type="binding site" description="axial binding residue" evidence="20">
    <location>
        <position position="273"/>
    </location>
    <ligand>
        <name>heme c</name>
        <dbReference type="ChEBI" id="CHEBI:61717"/>
        <label>1</label>
    </ligand>
    <ligandPart>
        <name>Fe</name>
        <dbReference type="ChEBI" id="CHEBI:18248"/>
    </ligandPart>
</feature>
<feature type="transmembrane region" description="Helical" evidence="23">
    <location>
        <begin position="36"/>
        <end position="58"/>
    </location>
</feature>
<feature type="binding site" description="covalent" evidence="21">
    <location>
        <position position="135"/>
    </location>
    <ligand>
        <name>heme c</name>
        <dbReference type="ChEBI" id="CHEBI:61717"/>
        <label>1</label>
    </ligand>
</feature>
<evidence type="ECO:0000256" key="22">
    <source>
        <dbReference type="SAM" id="MobiDB-lite"/>
    </source>
</evidence>
<evidence type="ECO:0000256" key="14">
    <source>
        <dbReference type="ARBA" id="ARBA00022989"/>
    </source>
</evidence>
<dbReference type="PRINTS" id="PR00605">
    <property type="entry name" value="CYTCHROMECIC"/>
</dbReference>
<dbReference type="GO" id="GO:0009055">
    <property type="term" value="F:electron transfer activity"/>
    <property type="evidence" value="ECO:0007669"/>
    <property type="project" value="InterPro"/>
</dbReference>
<evidence type="ECO:0000256" key="4">
    <source>
        <dbReference type="ARBA" id="ARBA00022448"/>
    </source>
</evidence>
<proteinExistence type="inferred from homology"/>
<keyword evidence="13 19" id="KW-0249">Electron transport</keyword>